<feature type="domain" description="PLOD1-3-like GT" evidence="3">
    <location>
        <begin position="167"/>
        <end position="393"/>
    </location>
</feature>
<organism evidence="4 5">
    <name type="scientific">Triparma laevis f. longispina</name>
    <dbReference type="NCBI Taxonomy" id="1714387"/>
    <lineage>
        <taxon>Eukaryota</taxon>
        <taxon>Sar</taxon>
        <taxon>Stramenopiles</taxon>
        <taxon>Ochrophyta</taxon>
        <taxon>Bolidophyceae</taxon>
        <taxon>Parmales</taxon>
        <taxon>Triparmaceae</taxon>
        <taxon>Triparma</taxon>
    </lineage>
</organism>
<accession>A0A9W7AZT6</accession>
<dbReference type="Proteomes" id="UP001165122">
    <property type="component" value="Unassembled WGS sequence"/>
</dbReference>
<sequence>MNPSRKTTFRFHGKQKTRKARDVIVVCLLGLLVCWVFVASYIVDKNVSSPLDDGSAGASHEAGRAAGVEDAADSVYIGEGKKAATGNLREVPPPLPPPSPTILRPPAPVVPSSDTGPLLPPASPSAATGNLRANPEVATGRVVGSKSVVDGPCDGGIIAMTYATFGGKDDRFCRSIESAAQHDVPWRILGWGKDWHGLTQKLEGSLDALRNLPDECTVIFTDAYDVLYADDLVTIKRKYEEMGEPVLFAGECGCWPQITRDKGKGHVCLFDYPESPTPYKYLNSGQWIAKKPAALQIFSALIEEAHVYAERYKVPISKINDQEMVSDMYMDGRFGIQLDHHNKIFQAMHATHAKPLEECDPWPEMENIDGVWENKIHGTSPSIFHFNGGGKIHHLEMERAMWYKQGTNQKRVALRKDEQRSLKLRVGDGLGRLATFEEICPSYF</sequence>
<feature type="transmembrane region" description="Helical" evidence="2">
    <location>
        <begin position="21"/>
        <end position="43"/>
    </location>
</feature>
<reference evidence="5" key="1">
    <citation type="journal article" date="2023" name="Commun. Biol.">
        <title>Genome analysis of Parmales, the sister group of diatoms, reveals the evolutionary specialization of diatoms from phago-mixotrophs to photoautotrophs.</title>
        <authorList>
            <person name="Ban H."/>
            <person name="Sato S."/>
            <person name="Yoshikawa S."/>
            <person name="Yamada K."/>
            <person name="Nakamura Y."/>
            <person name="Ichinomiya M."/>
            <person name="Sato N."/>
            <person name="Blanc-Mathieu R."/>
            <person name="Endo H."/>
            <person name="Kuwata A."/>
            <person name="Ogata H."/>
        </authorList>
    </citation>
    <scope>NUCLEOTIDE SEQUENCE [LARGE SCALE GENOMIC DNA]</scope>
    <source>
        <strain evidence="5">NIES 3700</strain>
    </source>
</reference>
<dbReference type="Pfam" id="PF25342">
    <property type="entry name" value="GT_PLOD"/>
    <property type="match status" value="1"/>
</dbReference>
<feature type="region of interest" description="Disordered" evidence="1">
    <location>
        <begin position="83"/>
        <end position="131"/>
    </location>
</feature>
<evidence type="ECO:0000256" key="1">
    <source>
        <dbReference type="SAM" id="MobiDB-lite"/>
    </source>
</evidence>
<dbReference type="InterPro" id="IPR057589">
    <property type="entry name" value="GT_PLOD"/>
</dbReference>
<comment type="caution">
    <text evidence="4">The sequence shown here is derived from an EMBL/GenBank/DDBJ whole genome shotgun (WGS) entry which is preliminary data.</text>
</comment>
<keyword evidence="2" id="KW-0812">Transmembrane</keyword>
<dbReference type="EMBL" id="BRXW01000814">
    <property type="protein sequence ID" value="GMH77409.1"/>
    <property type="molecule type" value="Genomic_DNA"/>
</dbReference>
<feature type="compositionally biased region" description="Pro residues" evidence="1">
    <location>
        <begin position="91"/>
        <end position="109"/>
    </location>
</feature>
<proteinExistence type="predicted"/>
<keyword evidence="5" id="KW-1185">Reference proteome</keyword>
<gene>
    <name evidence="4" type="ORF">TrLO_g15433</name>
</gene>
<dbReference type="AlphaFoldDB" id="A0A9W7AZT6"/>
<evidence type="ECO:0000313" key="4">
    <source>
        <dbReference type="EMBL" id="GMH77409.1"/>
    </source>
</evidence>
<evidence type="ECO:0000259" key="3">
    <source>
        <dbReference type="Pfam" id="PF25342"/>
    </source>
</evidence>
<keyword evidence="2" id="KW-1133">Transmembrane helix</keyword>
<evidence type="ECO:0000256" key="2">
    <source>
        <dbReference type="SAM" id="Phobius"/>
    </source>
</evidence>
<protein>
    <recommendedName>
        <fullName evidence="3">PLOD1-3-like GT domain-containing protein</fullName>
    </recommendedName>
</protein>
<evidence type="ECO:0000313" key="5">
    <source>
        <dbReference type="Proteomes" id="UP001165122"/>
    </source>
</evidence>
<dbReference type="OrthoDB" id="69177at2759"/>
<dbReference type="CDD" id="cd22997">
    <property type="entry name" value="GT_LH"/>
    <property type="match status" value="1"/>
</dbReference>
<name>A0A9W7AZT6_9STRA</name>
<keyword evidence="2" id="KW-0472">Membrane</keyword>